<accession>G0UTN5</accession>
<name>G0UTN5_TRYCI</name>
<sequence length="431" mass="49313">MLCRVYCCVRHAASSWRYRGGGLQPIEAMTPPFNPPRRFPVDNISVDSSPGSRCELNAKMNSVERTATGGVGQLNPQLRWLRHNLTKREPTEGTCSDTGKMRMPEGDPSWPRYHFSTQTCSYIYDPPNESKLAFLTENYCRLCHEPVEAPTSHCAWWDHVTQMAALRLTATYSRRWDVVALMREVQQTERMARFILVERPHPFYDLSTETDPLSMDLRSCYVFEKDAVARRSELRALLRLLCTTATHNGQMVLRKSSFVSPNGSPSADIGERTFRAFISELITPLLPPMGPEPTTRLQQRCWGRKNLEIMFDLLGLEALRRLSGVSTAELAKAEKAIIMRQIFYELATVLAECDARELSAVDRKSGEISDDSKHVKCETQEHVRLLVELALRRLSFELVYCHTMVLMERVWRLYEDMGYPSGKTLEEGNFC</sequence>
<dbReference type="EMBL" id="HE575322">
    <property type="protein sequence ID" value="CCC92749.1"/>
    <property type="molecule type" value="Genomic_DNA"/>
</dbReference>
<protein>
    <submittedName>
        <fullName evidence="1">Uncharacterized protein TCIL3000_9_1460</fullName>
    </submittedName>
</protein>
<dbReference type="CDD" id="cd23718">
    <property type="entry name" value="ZF_RNaseIII_KREPB9"/>
    <property type="match status" value="1"/>
</dbReference>
<proteinExistence type="predicted"/>
<evidence type="ECO:0000313" key="1">
    <source>
        <dbReference type="EMBL" id="CCC92749.1"/>
    </source>
</evidence>
<reference evidence="1" key="1">
    <citation type="journal article" date="2012" name="Proc. Natl. Acad. Sci. U.S.A.">
        <title>Antigenic diversity is generated by distinct evolutionary mechanisms in African trypanosome species.</title>
        <authorList>
            <person name="Jackson A.P."/>
            <person name="Berry A."/>
            <person name="Aslett M."/>
            <person name="Allison H.C."/>
            <person name="Burton P."/>
            <person name="Vavrova-Anderson J."/>
            <person name="Brown R."/>
            <person name="Browne H."/>
            <person name="Corton N."/>
            <person name="Hauser H."/>
            <person name="Gamble J."/>
            <person name="Gilderthorp R."/>
            <person name="Marcello L."/>
            <person name="McQuillan J."/>
            <person name="Otto T.D."/>
            <person name="Quail M.A."/>
            <person name="Sanders M.J."/>
            <person name="van Tonder A."/>
            <person name="Ginger M.L."/>
            <person name="Field M.C."/>
            <person name="Barry J.D."/>
            <person name="Hertz-Fowler C."/>
            <person name="Berriman M."/>
        </authorList>
    </citation>
    <scope>NUCLEOTIDE SEQUENCE</scope>
    <source>
        <strain evidence="1">IL3000</strain>
    </source>
</reference>
<gene>
    <name evidence="1" type="ORF">TCIL3000_9_1460</name>
</gene>
<dbReference type="AlphaFoldDB" id="G0UTN5"/>
<organism evidence="1">
    <name type="scientific">Trypanosoma congolense (strain IL3000)</name>
    <dbReference type="NCBI Taxonomy" id="1068625"/>
    <lineage>
        <taxon>Eukaryota</taxon>
        <taxon>Discoba</taxon>
        <taxon>Euglenozoa</taxon>
        <taxon>Kinetoplastea</taxon>
        <taxon>Metakinetoplastina</taxon>
        <taxon>Trypanosomatida</taxon>
        <taxon>Trypanosomatidae</taxon>
        <taxon>Trypanosoma</taxon>
        <taxon>Nannomonas</taxon>
    </lineage>
</organism>
<dbReference type="VEuPathDB" id="TriTrypDB:TcIL3000_9_1460"/>